<proteinExistence type="inferred from homology"/>
<feature type="transmembrane region" description="Helical" evidence="2">
    <location>
        <begin position="166"/>
        <end position="186"/>
    </location>
</feature>
<dbReference type="Pfam" id="PF00209">
    <property type="entry name" value="SNF"/>
    <property type="match status" value="2"/>
</dbReference>
<keyword evidence="1" id="KW-0813">Transport</keyword>
<name>A0ABS6D4N9_9FIRM</name>
<dbReference type="PANTHER" id="PTHR42948">
    <property type="entry name" value="TRANSPORTER"/>
    <property type="match status" value="1"/>
</dbReference>
<keyword evidence="2" id="KW-0472">Membrane</keyword>
<keyword evidence="1" id="KW-0769">Symport</keyword>
<feature type="transmembrane region" description="Helical" evidence="2">
    <location>
        <begin position="383"/>
        <end position="401"/>
    </location>
</feature>
<keyword evidence="4" id="KW-1185">Reference proteome</keyword>
<organism evidence="3 4">
    <name type="scientific">Faecalicatena faecalis</name>
    <dbReference type="NCBI Taxonomy" id="2726362"/>
    <lineage>
        <taxon>Bacteria</taxon>
        <taxon>Bacillati</taxon>
        <taxon>Bacillota</taxon>
        <taxon>Clostridia</taxon>
        <taxon>Lachnospirales</taxon>
        <taxon>Lachnospiraceae</taxon>
        <taxon>Faecalicatena</taxon>
    </lineage>
</organism>
<comment type="caution">
    <text evidence="3">The sequence shown here is derived from an EMBL/GenBank/DDBJ whole genome shotgun (WGS) entry which is preliminary data.</text>
</comment>
<dbReference type="PROSITE" id="PS50267">
    <property type="entry name" value="NA_NEUROTRAN_SYMP_3"/>
    <property type="match status" value="1"/>
</dbReference>
<dbReference type="Proteomes" id="UP000723714">
    <property type="component" value="Unassembled WGS sequence"/>
</dbReference>
<dbReference type="EMBL" id="JABACJ020000009">
    <property type="protein sequence ID" value="MBU3876295.1"/>
    <property type="molecule type" value="Genomic_DNA"/>
</dbReference>
<sequence length="454" mass="49331">MNESRSNFTGKIGFILAAAGSAVGLGNIWRFPYLVAKYGGGTFLLCYIILAVTFGFTLMTAEIALGRKTGLSAIGAFKKLDKRFGFLGILASIVPIIILPYYSVIGGWVIKYFGTFISGGTKAAAGDTYFTDFIGSVKSPLIWFILFVAFTAVVVIFGVEKGIENVSKFLMPILVVLTVGISIYVLTMDGAMEGLKYYIMPHMSDFSVKTLLAAMGQLFYSMSLAMGIMITYGSYMKKSTNLESSVRQIEIFDTGIAFFAGLMIVPAVFTFSGGDESALGAGPGLMFITLPKVFASMPMGTVIGTVFFVLVFFAALTSAISLMETIVSIFMDKFKWNRKFTCIIVTAYVLLMGIPSSLGFGIWDFIQPLGMSILDFMDFISNSVLMPIVALFTCIFVGFVIKPKTIIEEASAEGSKFKSKGLFTVMIRYIAPLFLIAILISSVLGAFGFEFFSL</sequence>
<feature type="transmembrane region" description="Helical" evidence="2">
    <location>
        <begin position="293"/>
        <end position="319"/>
    </location>
</feature>
<evidence type="ECO:0000256" key="2">
    <source>
        <dbReference type="SAM" id="Phobius"/>
    </source>
</evidence>
<feature type="transmembrane region" description="Helical" evidence="2">
    <location>
        <begin position="12"/>
        <end position="29"/>
    </location>
</feature>
<dbReference type="InterPro" id="IPR047218">
    <property type="entry name" value="YocR/YhdH-like"/>
</dbReference>
<keyword evidence="2" id="KW-1133">Transmembrane helix</keyword>
<feature type="transmembrane region" description="Helical" evidence="2">
    <location>
        <begin position="41"/>
        <end position="65"/>
    </location>
</feature>
<feature type="transmembrane region" description="Helical" evidence="2">
    <location>
        <begin position="251"/>
        <end position="273"/>
    </location>
</feature>
<dbReference type="PROSITE" id="PS00610">
    <property type="entry name" value="NA_NEUROTRAN_SYMP_1"/>
    <property type="match status" value="1"/>
</dbReference>
<dbReference type="InterPro" id="IPR000175">
    <property type="entry name" value="Na/ntran_symport"/>
</dbReference>
<evidence type="ECO:0000256" key="1">
    <source>
        <dbReference type="RuleBase" id="RU003732"/>
    </source>
</evidence>
<dbReference type="RefSeq" id="WP_216241469.1">
    <property type="nucleotide sequence ID" value="NZ_JABACJ020000009.1"/>
</dbReference>
<feature type="transmembrane region" description="Helical" evidence="2">
    <location>
        <begin position="86"/>
        <end position="110"/>
    </location>
</feature>
<evidence type="ECO:0000313" key="3">
    <source>
        <dbReference type="EMBL" id="MBU3876295.1"/>
    </source>
</evidence>
<feature type="transmembrane region" description="Helical" evidence="2">
    <location>
        <begin position="206"/>
        <end position="230"/>
    </location>
</feature>
<keyword evidence="1 2" id="KW-0812">Transmembrane</keyword>
<gene>
    <name evidence="3" type="ORF">HGO97_010765</name>
</gene>
<feature type="transmembrane region" description="Helical" evidence="2">
    <location>
        <begin position="141"/>
        <end position="159"/>
    </location>
</feature>
<feature type="transmembrane region" description="Helical" evidence="2">
    <location>
        <begin position="422"/>
        <end position="449"/>
    </location>
</feature>
<reference evidence="3 4" key="1">
    <citation type="submission" date="2021-06" db="EMBL/GenBank/DDBJ databases">
        <title>Faecalicatena sp. nov. isolated from porcine feces.</title>
        <authorList>
            <person name="Oh B.S."/>
            <person name="Lee J.H."/>
        </authorList>
    </citation>
    <scope>NUCLEOTIDE SEQUENCE [LARGE SCALE GENOMIC DNA]</scope>
    <source>
        <strain evidence="3 4">AGMB00832</strain>
    </source>
</reference>
<dbReference type="NCBIfam" id="NF037979">
    <property type="entry name" value="Na_transp"/>
    <property type="match status" value="1"/>
</dbReference>
<protein>
    <recommendedName>
        <fullName evidence="1">Transporter</fullName>
    </recommendedName>
</protein>
<comment type="similarity">
    <text evidence="1">Belongs to the sodium:neurotransmitter symporter (SNF) (TC 2.A.22) family.</text>
</comment>
<dbReference type="PANTHER" id="PTHR42948:SF1">
    <property type="entry name" value="TRANSPORTER"/>
    <property type="match status" value="1"/>
</dbReference>
<evidence type="ECO:0000313" key="4">
    <source>
        <dbReference type="Proteomes" id="UP000723714"/>
    </source>
</evidence>
<dbReference type="CDD" id="cd10336">
    <property type="entry name" value="SLC6sbd_Tyt1-Like"/>
    <property type="match status" value="1"/>
</dbReference>
<feature type="transmembrane region" description="Helical" evidence="2">
    <location>
        <begin position="340"/>
        <end position="363"/>
    </location>
</feature>
<accession>A0ABS6D4N9</accession>